<gene>
    <name evidence="1" type="ORF">POL72_32665</name>
</gene>
<sequence>MEQRRALVIIAVRNGVLAGAAPVRAATGPRAIPGPVLSRARGRGAPVR</sequence>
<proteinExistence type="predicted"/>
<evidence type="ECO:0000313" key="1">
    <source>
        <dbReference type="EMBL" id="MDC0682526.1"/>
    </source>
</evidence>
<organism evidence="1 2">
    <name type="scientific">Sorangium atrum</name>
    <dbReference type="NCBI Taxonomy" id="2995308"/>
    <lineage>
        <taxon>Bacteria</taxon>
        <taxon>Pseudomonadati</taxon>
        <taxon>Myxococcota</taxon>
        <taxon>Polyangia</taxon>
        <taxon>Polyangiales</taxon>
        <taxon>Polyangiaceae</taxon>
        <taxon>Sorangium</taxon>
    </lineage>
</organism>
<comment type="caution">
    <text evidence="1">The sequence shown here is derived from an EMBL/GenBank/DDBJ whole genome shotgun (WGS) entry which is preliminary data.</text>
</comment>
<dbReference type="Proteomes" id="UP001217485">
    <property type="component" value="Unassembled WGS sequence"/>
</dbReference>
<protein>
    <submittedName>
        <fullName evidence="1">Uncharacterized protein</fullName>
    </submittedName>
</protein>
<evidence type="ECO:0000313" key="2">
    <source>
        <dbReference type="Proteomes" id="UP001217485"/>
    </source>
</evidence>
<accession>A0ABT5C7W8</accession>
<dbReference type="RefSeq" id="WP_272100519.1">
    <property type="nucleotide sequence ID" value="NZ_JAQNDK010000004.1"/>
</dbReference>
<dbReference type="EMBL" id="JAQNDK010000004">
    <property type="protein sequence ID" value="MDC0682526.1"/>
    <property type="molecule type" value="Genomic_DNA"/>
</dbReference>
<name>A0ABT5C7W8_9BACT</name>
<keyword evidence="2" id="KW-1185">Reference proteome</keyword>
<reference evidence="1 2" key="1">
    <citation type="submission" date="2023-01" db="EMBL/GenBank/DDBJ databases">
        <title>Minimal conservation of predation-associated metabolite biosynthetic gene clusters underscores biosynthetic potential of Myxococcota including descriptions for ten novel species: Archangium lansinium sp. nov., Myxococcus landrumus sp. nov., Nannocystis bai.</title>
        <authorList>
            <person name="Ahearne A."/>
            <person name="Stevens C."/>
            <person name="Dowd S."/>
        </authorList>
    </citation>
    <scope>NUCLEOTIDE SEQUENCE [LARGE SCALE GENOMIC DNA]</scope>
    <source>
        <strain evidence="1 2">WIWO2</strain>
    </source>
</reference>